<dbReference type="AlphaFoldDB" id="A0A1H6BTR6"/>
<name>A0A1H6BTR6_9PSEU</name>
<dbReference type="SMR" id="A0A1H6BTR6"/>
<dbReference type="EMBL" id="FNVB01000004">
    <property type="protein sequence ID" value="SEG64069.1"/>
    <property type="molecule type" value="Genomic_DNA"/>
</dbReference>
<accession>A0A1H6BTR6</accession>
<proteinExistence type="predicted"/>
<organism evidence="1 4">
    <name type="scientific">Saccharopolyspora kobensis</name>
    <dbReference type="NCBI Taxonomy" id="146035"/>
    <lineage>
        <taxon>Bacteria</taxon>
        <taxon>Bacillati</taxon>
        <taxon>Actinomycetota</taxon>
        <taxon>Actinomycetes</taxon>
        <taxon>Pseudonocardiales</taxon>
        <taxon>Pseudonocardiaceae</taxon>
        <taxon>Saccharopolyspora</taxon>
    </lineage>
</organism>
<accession>A0A1I1H0Y2</accession>
<evidence type="ECO:0000313" key="3">
    <source>
        <dbReference type="Proteomes" id="UP000199690"/>
    </source>
</evidence>
<sequence>MAEAFGAIGGAVAGLAATNDAMQGIISAANSGSFTVTPEAGNELIKIFQDFQDNALPSMQSDLLTLKSRTPLGDSPGGKAIAEFNKQVAAGGDGKSYQELILQMKERVPEVIEAIKKGIQLYQDVDEGNAGSIGVRD</sequence>
<gene>
    <name evidence="1" type="ORF">SAMN02982929_02844</name>
    <name evidence="2" type="ORF">SAMN05216506_10183</name>
</gene>
<reference evidence="1" key="2">
    <citation type="submission" date="2016-10" db="EMBL/GenBank/DDBJ databases">
        <authorList>
            <person name="de Groot N.N."/>
        </authorList>
    </citation>
    <scope>NUCLEOTIDE SEQUENCE [LARGE SCALE GENOMIC DNA]</scope>
    <source>
        <strain evidence="1">ATCC 20501</strain>
    </source>
</reference>
<dbReference type="RefSeq" id="WP_093344670.1">
    <property type="nucleotide sequence ID" value="NZ_FNVB01000004.1"/>
</dbReference>
<dbReference type="Proteomes" id="UP000199690">
    <property type="component" value="Unassembled WGS sequence"/>
</dbReference>
<evidence type="ECO:0000313" key="4">
    <source>
        <dbReference type="Proteomes" id="UP000236729"/>
    </source>
</evidence>
<dbReference type="EMBL" id="FOME01000001">
    <property type="protein sequence ID" value="SFC15768.1"/>
    <property type="molecule type" value="Genomic_DNA"/>
</dbReference>
<dbReference type="Proteomes" id="UP000236729">
    <property type="component" value="Unassembled WGS sequence"/>
</dbReference>
<evidence type="ECO:0000313" key="1">
    <source>
        <dbReference type="EMBL" id="SEG64069.1"/>
    </source>
</evidence>
<reference evidence="3 4" key="1">
    <citation type="submission" date="2016-10" db="EMBL/GenBank/DDBJ databases">
        <authorList>
            <person name="Varghese N."/>
            <person name="Submissions S."/>
        </authorList>
    </citation>
    <scope>NUCLEOTIDE SEQUENCE [LARGE SCALE GENOMIC DNA]</scope>
    <source>
        <strain evidence="4">ATCC 20501</strain>
        <strain evidence="2 3">CGMCC 4.3529</strain>
    </source>
</reference>
<evidence type="ECO:0000313" key="2">
    <source>
        <dbReference type="EMBL" id="SFC15768.1"/>
    </source>
</evidence>
<protein>
    <submittedName>
        <fullName evidence="1">Uncharacterized protein</fullName>
    </submittedName>
</protein>
<keyword evidence="3" id="KW-1185">Reference proteome</keyword>